<keyword evidence="16 22" id="KW-0472">Membrane</keyword>
<evidence type="ECO:0000256" key="5">
    <source>
        <dbReference type="ARBA" id="ARBA00022475"/>
    </source>
</evidence>
<keyword evidence="15 22" id="KW-1133">Transmembrane helix</keyword>
<evidence type="ECO:0000259" key="23">
    <source>
        <dbReference type="PROSITE" id="PS50011"/>
    </source>
</evidence>
<keyword evidence="17" id="KW-0675">Receptor</keyword>
<dbReference type="GO" id="GO:0004674">
    <property type="term" value="F:protein serine/threonine kinase activity"/>
    <property type="evidence" value="ECO:0007669"/>
    <property type="project" value="UniProtKB-KW"/>
</dbReference>
<evidence type="ECO:0000256" key="4">
    <source>
        <dbReference type="ARBA" id="ARBA00012513"/>
    </source>
</evidence>
<comment type="catalytic activity">
    <reaction evidence="19">
        <text>L-threonyl-[protein] + ATP = O-phospho-L-threonyl-[protein] + ADP + H(+)</text>
        <dbReference type="Rhea" id="RHEA:46608"/>
        <dbReference type="Rhea" id="RHEA-COMP:11060"/>
        <dbReference type="Rhea" id="RHEA-COMP:11605"/>
        <dbReference type="ChEBI" id="CHEBI:15378"/>
        <dbReference type="ChEBI" id="CHEBI:30013"/>
        <dbReference type="ChEBI" id="CHEBI:30616"/>
        <dbReference type="ChEBI" id="CHEBI:61977"/>
        <dbReference type="ChEBI" id="CHEBI:456216"/>
        <dbReference type="EC" id="2.7.11.1"/>
    </reaction>
</comment>
<name>A0A843VYD2_COLES</name>
<keyword evidence="5" id="KW-1003">Cell membrane</keyword>
<dbReference type="Pfam" id="PF08263">
    <property type="entry name" value="LRRNT_2"/>
    <property type="match status" value="1"/>
</dbReference>
<dbReference type="SMART" id="SM00369">
    <property type="entry name" value="LRR_TYP"/>
    <property type="match status" value="10"/>
</dbReference>
<evidence type="ECO:0000256" key="8">
    <source>
        <dbReference type="ARBA" id="ARBA00022679"/>
    </source>
</evidence>
<accession>A0A843VYD2</accession>
<dbReference type="InterPro" id="IPR013210">
    <property type="entry name" value="LRR_N_plant-typ"/>
</dbReference>
<evidence type="ECO:0000256" key="1">
    <source>
        <dbReference type="ARBA" id="ARBA00004251"/>
    </source>
</evidence>
<dbReference type="InterPro" id="IPR032675">
    <property type="entry name" value="LRR_dom_sf"/>
</dbReference>
<evidence type="ECO:0000256" key="2">
    <source>
        <dbReference type="ARBA" id="ARBA00008684"/>
    </source>
</evidence>
<dbReference type="SMART" id="SM00220">
    <property type="entry name" value="S_TKc"/>
    <property type="match status" value="1"/>
</dbReference>
<feature type="transmembrane region" description="Helical" evidence="22">
    <location>
        <begin position="836"/>
        <end position="859"/>
    </location>
</feature>
<proteinExistence type="inferred from homology"/>
<keyword evidence="14 21" id="KW-0067">ATP-binding</keyword>
<dbReference type="SUPFAM" id="SSF52058">
    <property type="entry name" value="L domain-like"/>
    <property type="match status" value="2"/>
</dbReference>
<comment type="catalytic activity">
    <reaction evidence="20">
        <text>L-seryl-[protein] + ATP = O-phospho-L-seryl-[protein] + ADP + H(+)</text>
        <dbReference type="Rhea" id="RHEA:17989"/>
        <dbReference type="Rhea" id="RHEA-COMP:9863"/>
        <dbReference type="Rhea" id="RHEA-COMP:11604"/>
        <dbReference type="ChEBI" id="CHEBI:15378"/>
        <dbReference type="ChEBI" id="CHEBI:29999"/>
        <dbReference type="ChEBI" id="CHEBI:30616"/>
        <dbReference type="ChEBI" id="CHEBI:83421"/>
        <dbReference type="ChEBI" id="CHEBI:456216"/>
        <dbReference type="EC" id="2.7.11.1"/>
    </reaction>
</comment>
<dbReference type="AlphaFoldDB" id="A0A843VYD2"/>
<evidence type="ECO:0000256" key="19">
    <source>
        <dbReference type="ARBA" id="ARBA00047899"/>
    </source>
</evidence>
<evidence type="ECO:0000256" key="20">
    <source>
        <dbReference type="ARBA" id="ARBA00048679"/>
    </source>
</evidence>
<evidence type="ECO:0000256" key="16">
    <source>
        <dbReference type="ARBA" id="ARBA00023136"/>
    </source>
</evidence>
<dbReference type="Pfam" id="PF00560">
    <property type="entry name" value="LRR_1"/>
    <property type="match status" value="8"/>
</dbReference>
<keyword evidence="13" id="KW-0418">Kinase</keyword>
<dbReference type="PROSITE" id="PS50011">
    <property type="entry name" value="PROTEIN_KINASE_DOM"/>
    <property type="match status" value="1"/>
</dbReference>
<feature type="domain" description="Protein kinase" evidence="23">
    <location>
        <begin position="897"/>
        <end position="1172"/>
    </location>
</feature>
<evidence type="ECO:0000256" key="21">
    <source>
        <dbReference type="PROSITE-ProRule" id="PRU10141"/>
    </source>
</evidence>
<evidence type="ECO:0000256" key="13">
    <source>
        <dbReference type="ARBA" id="ARBA00022777"/>
    </source>
</evidence>
<evidence type="ECO:0000256" key="12">
    <source>
        <dbReference type="ARBA" id="ARBA00022741"/>
    </source>
</evidence>
<sequence length="1173" mass="128869">MHVEVPGGRAWVALLFLHPHRLLSASPPCVAGRRRRLPTLPTPGAEMVQSGRHSLLLFLSVAATFLLPLAFSISSVPASTLLAFRRSLPRPSQLLLPWPDRGNRTGAASHCRWPGVSCFRRSPAVRSLDLSGVGLDGSLSAAVPHLCELPSLFHLDLGSNRFSGPISPRLGNCSHLRVLLLNGNRLTGAIPPEIFGPLLRSIDLGDNSLTGGIPAEVRFSVGLVFAGFYNNFLNGELPEELFHLPSLQSLYLNTNNLTGKLPDFPSNCAISQLWIHENLLSGHLPRSLINCHGLSELYASENKFEGMIPDIFSGLPALETLYLNDNRFVGGLPRSLGNHGNLSLLVLSGNGLNGTITEELGGCRHLKVLNMGQNNLEGPVPPSIGNLTELNFLYLYQNMLVGTIPAELGNCVSLIDLRLQDNFLEGVIPPEIFSLEKLEILYLFNNSLEGGISREIGRLSSLVELQLYSNKLSGGIPEEITHLRNLSDLSLAHNNLVGELPSDLGKTTFTGLVEVDLTGNILYGRVPQGLCTGNQLTVLDLGSNRFNGSFPVEMAQCASLDRVILSNNHLQGNLPLNMGQNQGISYLDIRGNLLQGQIPQILGSWYNLSMLDMSDNLFSGPIPREFGNLKNLEVLHLSNNKLTGVIPSELGNCVKLIRLDLSRNILSGAISNKIIGLINLQNLLLQENKLTGEIPNSFTSQQNLFELQLGGNLLEGSLPRSLGNLQHFSLILKLSNNRLTGDIPASFGSLDQLQVLDLSNNSLSGEIPSVLGNMISLSSINVSFNQLGGKLPNCWMKFVTSSPESFTGNNFCIQDNGRNSCNETSKQHSHKIKKRVVLTLLFCVIIFLLGLCIVLFLVFRNSRNSVPCKVLTRSVGSNKDLPEDLNIEDLMKVTEDWSEKYMLGKGRHGTVYRMESGIGKHWAVKKVDLSEGSFSLEVNILSIAKHRNIIRMAGYCIKDEFGFIIYELMSGGTLFEVLHQKKEPIVLDWEVRYNIALGIAHGLAYLHHDCVPQIIHRDIKSDNILMDSELTPKIGDFGTAKMVDGSDSGLTMTSIIGTLGYIAPENGFSTRVSEKSDVYSYGVVMLELLCRKMPVDPSFEDGVDIVTWTKMNMEERGDERSPFCFLDEEIGWWLEQEKAKAVELLQLALACTQLSCEARPSMREVVKSLAKLK</sequence>
<dbReference type="OrthoDB" id="676979at2759"/>
<keyword evidence="18" id="KW-0325">Glycoprotein</keyword>
<reference evidence="24" key="1">
    <citation type="submission" date="2017-07" db="EMBL/GenBank/DDBJ databases">
        <title>Taro Niue Genome Assembly and Annotation.</title>
        <authorList>
            <person name="Atibalentja N."/>
            <person name="Keating K."/>
            <person name="Fields C.J."/>
        </authorList>
    </citation>
    <scope>NUCLEOTIDE SEQUENCE</scope>
    <source>
        <strain evidence="24">Niue_2</strain>
        <tissue evidence="24">Leaf</tissue>
    </source>
</reference>
<evidence type="ECO:0000256" key="15">
    <source>
        <dbReference type="ARBA" id="ARBA00022989"/>
    </source>
</evidence>
<dbReference type="SUPFAM" id="SSF56112">
    <property type="entry name" value="Protein kinase-like (PK-like)"/>
    <property type="match status" value="1"/>
</dbReference>
<comment type="similarity">
    <text evidence="3">Belongs to the RLP family.</text>
</comment>
<organism evidence="24 25">
    <name type="scientific">Colocasia esculenta</name>
    <name type="common">Wild taro</name>
    <name type="synonym">Arum esculentum</name>
    <dbReference type="NCBI Taxonomy" id="4460"/>
    <lineage>
        <taxon>Eukaryota</taxon>
        <taxon>Viridiplantae</taxon>
        <taxon>Streptophyta</taxon>
        <taxon>Embryophyta</taxon>
        <taxon>Tracheophyta</taxon>
        <taxon>Spermatophyta</taxon>
        <taxon>Magnoliopsida</taxon>
        <taxon>Liliopsida</taxon>
        <taxon>Araceae</taxon>
        <taxon>Aroideae</taxon>
        <taxon>Colocasieae</taxon>
        <taxon>Colocasia</taxon>
    </lineage>
</organism>
<dbReference type="GO" id="GO:0005524">
    <property type="term" value="F:ATP binding"/>
    <property type="evidence" value="ECO:0007669"/>
    <property type="project" value="UniProtKB-UniRule"/>
</dbReference>
<dbReference type="EC" id="2.7.11.1" evidence="4"/>
<keyword evidence="9 22" id="KW-0812">Transmembrane</keyword>
<keyword evidence="12 21" id="KW-0547">Nucleotide-binding</keyword>
<dbReference type="InterPro" id="IPR011009">
    <property type="entry name" value="Kinase-like_dom_sf"/>
</dbReference>
<dbReference type="SUPFAM" id="SSF52047">
    <property type="entry name" value="RNI-like"/>
    <property type="match status" value="1"/>
</dbReference>
<evidence type="ECO:0000256" key="17">
    <source>
        <dbReference type="ARBA" id="ARBA00023170"/>
    </source>
</evidence>
<dbReference type="PANTHER" id="PTHR48052:SF8">
    <property type="entry name" value="LRR RECEPTOR-LIKE SERINE_THREONINE-PROTEIN KINASE FLS2"/>
    <property type="match status" value="1"/>
</dbReference>
<dbReference type="Pfam" id="PF00069">
    <property type="entry name" value="Pkinase"/>
    <property type="match status" value="1"/>
</dbReference>
<dbReference type="PROSITE" id="PS00107">
    <property type="entry name" value="PROTEIN_KINASE_ATP"/>
    <property type="match status" value="1"/>
</dbReference>
<dbReference type="FunFam" id="3.80.10.10:FF:000385">
    <property type="entry name" value="Leucine-rich repeat family protein"/>
    <property type="match status" value="1"/>
</dbReference>
<feature type="transmembrane region" description="Helical" evidence="22">
    <location>
        <begin position="55"/>
        <end position="84"/>
    </location>
</feature>
<comment type="similarity">
    <text evidence="2">Belongs to the protein kinase superfamily. Ser/Thr protein kinase family.</text>
</comment>
<keyword evidence="8" id="KW-0808">Transferase</keyword>
<evidence type="ECO:0000256" key="22">
    <source>
        <dbReference type="SAM" id="Phobius"/>
    </source>
</evidence>
<dbReference type="InterPro" id="IPR000719">
    <property type="entry name" value="Prot_kinase_dom"/>
</dbReference>
<dbReference type="FunFam" id="3.80.10.10:FF:000095">
    <property type="entry name" value="LRR receptor-like serine/threonine-protein kinase GSO1"/>
    <property type="match status" value="1"/>
</dbReference>
<keyword evidence="25" id="KW-1185">Reference proteome</keyword>
<gene>
    <name evidence="24" type="ORF">Taro_034679</name>
</gene>
<dbReference type="InterPro" id="IPR003591">
    <property type="entry name" value="Leu-rich_rpt_typical-subtyp"/>
</dbReference>
<dbReference type="Gene3D" id="1.10.510.10">
    <property type="entry name" value="Transferase(Phosphotransferase) domain 1"/>
    <property type="match status" value="1"/>
</dbReference>
<dbReference type="PROSITE" id="PS00108">
    <property type="entry name" value="PROTEIN_KINASE_ST"/>
    <property type="match status" value="1"/>
</dbReference>
<dbReference type="PRINTS" id="PR00019">
    <property type="entry name" value="LEURICHRPT"/>
</dbReference>
<dbReference type="CDD" id="cd14066">
    <property type="entry name" value="STKc_IRAK"/>
    <property type="match status" value="1"/>
</dbReference>
<feature type="binding site" evidence="21">
    <location>
        <position position="926"/>
    </location>
    <ligand>
        <name>ATP</name>
        <dbReference type="ChEBI" id="CHEBI:30616"/>
    </ligand>
</feature>
<dbReference type="Proteomes" id="UP000652761">
    <property type="component" value="Unassembled WGS sequence"/>
</dbReference>
<evidence type="ECO:0000256" key="10">
    <source>
        <dbReference type="ARBA" id="ARBA00022729"/>
    </source>
</evidence>
<comment type="caution">
    <text evidence="24">The sequence shown here is derived from an EMBL/GenBank/DDBJ whole genome shotgun (WGS) entry which is preliminary data.</text>
</comment>
<evidence type="ECO:0000256" key="6">
    <source>
        <dbReference type="ARBA" id="ARBA00022527"/>
    </source>
</evidence>
<keyword evidence="11" id="KW-0677">Repeat</keyword>
<dbReference type="PANTHER" id="PTHR48052">
    <property type="entry name" value="UNNAMED PRODUCT"/>
    <property type="match status" value="1"/>
</dbReference>
<dbReference type="EMBL" id="NMUH01002758">
    <property type="protein sequence ID" value="MQM01919.1"/>
    <property type="molecule type" value="Genomic_DNA"/>
</dbReference>
<comment type="subcellular location">
    <subcellularLocation>
        <location evidence="1">Cell membrane</location>
        <topology evidence="1">Single-pass type I membrane protein</topology>
    </subcellularLocation>
</comment>
<evidence type="ECO:0000256" key="18">
    <source>
        <dbReference type="ARBA" id="ARBA00023180"/>
    </source>
</evidence>
<evidence type="ECO:0000256" key="11">
    <source>
        <dbReference type="ARBA" id="ARBA00022737"/>
    </source>
</evidence>
<keyword evidence="10" id="KW-0732">Signal</keyword>
<dbReference type="Gene3D" id="3.30.200.20">
    <property type="entry name" value="Phosphorylase Kinase, domain 1"/>
    <property type="match status" value="1"/>
</dbReference>
<keyword evidence="7" id="KW-0433">Leucine-rich repeat</keyword>
<dbReference type="InterPro" id="IPR008271">
    <property type="entry name" value="Ser/Thr_kinase_AS"/>
</dbReference>
<protein>
    <recommendedName>
        <fullName evidence="4">non-specific serine/threonine protein kinase</fullName>
        <ecNumber evidence="4">2.7.11.1</ecNumber>
    </recommendedName>
</protein>
<dbReference type="InterPro" id="IPR001611">
    <property type="entry name" value="Leu-rich_rpt"/>
</dbReference>
<dbReference type="Gene3D" id="3.80.10.10">
    <property type="entry name" value="Ribonuclease Inhibitor"/>
    <property type="match status" value="4"/>
</dbReference>
<dbReference type="FunFam" id="1.10.510.10:FF:000569">
    <property type="entry name" value="Serine/threonine-protein kinase-like protein CCR4"/>
    <property type="match status" value="1"/>
</dbReference>
<dbReference type="InterPro" id="IPR017441">
    <property type="entry name" value="Protein_kinase_ATP_BS"/>
</dbReference>
<evidence type="ECO:0000256" key="9">
    <source>
        <dbReference type="ARBA" id="ARBA00022692"/>
    </source>
</evidence>
<evidence type="ECO:0000313" key="24">
    <source>
        <dbReference type="EMBL" id="MQM01919.1"/>
    </source>
</evidence>
<dbReference type="Pfam" id="PF13855">
    <property type="entry name" value="LRR_8"/>
    <property type="match status" value="2"/>
</dbReference>
<evidence type="ECO:0000256" key="3">
    <source>
        <dbReference type="ARBA" id="ARBA00009592"/>
    </source>
</evidence>
<keyword evidence="6" id="KW-0723">Serine/threonine-protein kinase</keyword>
<evidence type="ECO:0000256" key="14">
    <source>
        <dbReference type="ARBA" id="ARBA00022840"/>
    </source>
</evidence>
<evidence type="ECO:0000256" key="7">
    <source>
        <dbReference type="ARBA" id="ARBA00022614"/>
    </source>
</evidence>
<evidence type="ECO:0000313" key="25">
    <source>
        <dbReference type="Proteomes" id="UP000652761"/>
    </source>
</evidence>
<dbReference type="GO" id="GO:0005886">
    <property type="term" value="C:plasma membrane"/>
    <property type="evidence" value="ECO:0007669"/>
    <property type="project" value="UniProtKB-SubCell"/>
</dbReference>